<dbReference type="AlphaFoldDB" id="A0A9D2JZS9"/>
<feature type="transmembrane region" description="Helical" evidence="10">
    <location>
        <begin position="267"/>
        <end position="287"/>
    </location>
</feature>
<dbReference type="GO" id="GO:0015808">
    <property type="term" value="P:L-alanine transport"/>
    <property type="evidence" value="ECO:0007669"/>
    <property type="project" value="TreeGrafter"/>
</dbReference>
<dbReference type="Proteomes" id="UP000824106">
    <property type="component" value="Unassembled WGS sequence"/>
</dbReference>
<keyword evidence="7 10" id="KW-1133">Transmembrane helix</keyword>
<dbReference type="GO" id="GO:0042941">
    <property type="term" value="P:D-alanine transmembrane transport"/>
    <property type="evidence" value="ECO:0007669"/>
    <property type="project" value="TreeGrafter"/>
</dbReference>
<evidence type="ECO:0000256" key="9">
    <source>
        <dbReference type="ARBA" id="ARBA00037998"/>
    </source>
</evidence>
<feature type="transmembrane region" description="Helical" evidence="10">
    <location>
        <begin position="12"/>
        <end position="35"/>
    </location>
</feature>
<comment type="caution">
    <text evidence="11">The sequence shown here is derived from an EMBL/GenBank/DDBJ whole genome shotgun (WGS) entry which is preliminary data.</text>
</comment>
<dbReference type="GO" id="GO:0015192">
    <property type="term" value="F:L-phenylalanine transmembrane transporter activity"/>
    <property type="evidence" value="ECO:0007669"/>
    <property type="project" value="TreeGrafter"/>
</dbReference>
<evidence type="ECO:0000256" key="7">
    <source>
        <dbReference type="ARBA" id="ARBA00022989"/>
    </source>
</evidence>
<keyword evidence="8 10" id="KW-0472">Membrane</keyword>
<dbReference type="InterPro" id="IPR001851">
    <property type="entry name" value="ABC_transp_permease"/>
</dbReference>
<keyword evidence="2" id="KW-0813">Transport</keyword>
<keyword evidence="6" id="KW-0029">Amino-acid transport</keyword>
<dbReference type="GO" id="GO:0015190">
    <property type="term" value="F:L-leucine transmembrane transporter activity"/>
    <property type="evidence" value="ECO:0007669"/>
    <property type="project" value="TreeGrafter"/>
</dbReference>
<dbReference type="PANTHER" id="PTHR11795:SF371">
    <property type="entry name" value="HIGH-AFFINITY BRANCHED-CHAIN AMINO ACID TRANSPORT SYSTEM PERMEASE PROTEIN LIVH"/>
    <property type="match status" value="1"/>
</dbReference>
<dbReference type="EMBL" id="DXAZ01000160">
    <property type="protein sequence ID" value="HIZ71934.1"/>
    <property type="molecule type" value="Genomic_DNA"/>
</dbReference>
<comment type="similarity">
    <text evidence="9">Belongs to the binding-protein-dependent transport system permease family. LivHM subfamily.</text>
</comment>
<keyword evidence="3" id="KW-1003">Cell membrane</keyword>
<organism evidence="11 12">
    <name type="scientific">Candidatus Atopostipes pullistercoris</name>
    <dbReference type="NCBI Taxonomy" id="2838467"/>
    <lineage>
        <taxon>Bacteria</taxon>
        <taxon>Bacillati</taxon>
        <taxon>Bacillota</taxon>
        <taxon>Bacilli</taxon>
        <taxon>Lactobacillales</taxon>
        <taxon>Carnobacteriaceae</taxon>
        <taxon>Atopostipes</taxon>
    </lineage>
</organism>
<evidence type="ECO:0000256" key="1">
    <source>
        <dbReference type="ARBA" id="ARBA00004651"/>
    </source>
</evidence>
<proteinExistence type="inferred from homology"/>
<keyword evidence="4" id="KW-0997">Cell inner membrane</keyword>
<evidence type="ECO:0000256" key="3">
    <source>
        <dbReference type="ARBA" id="ARBA00022475"/>
    </source>
</evidence>
<feature type="transmembrane region" description="Helical" evidence="10">
    <location>
        <begin position="96"/>
        <end position="115"/>
    </location>
</feature>
<reference evidence="11" key="1">
    <citation type="journal article" date="2021" name="PeerJ">
        <title>Extensive microbial diversity within the chicken gut microbiome revealed by metagenomics and culture.</title>
        <authorList>
            <person name="Gilroy R."/>
            <person name="Ravi A."/>
            <person name="Getino M."/>
            <person name="Pursley I."/>
            <person name="Horton D.L."/>
            <person name="Alikhan N.F."/>
            <person name="Baker D."/>
            <person name="Gharbi K."/>
            <person name="Hall N."/>
            <person name="Watson M."/>
            <person name="Adriaenssens E.M."/>
            <person name="Foster-Nyarko E."/>
            <person name="Jarju S."/>
            <person name="Secka A."/>
            <person name="Antonio M."/>
            <person name="Oren A."/>
            <person name="Chaudhuri R.R."/>
            <person name="La Ragione R."/>
            <person name="Hildebrand F."/>
            <person name="Pallen M.J."/>
        </authorList>
    </citation>
    <scope>NUCLEOTIDE SEQUENCE</scope>
    <source>
        <strain evidence="11">CHK169-4300</strain>
    </source>
</reference>
<evidence type="ECO:0000256" key="10">
    <source>
        <dbReference type="SAM" id="Phobius"/>
    </source>
</evidence>
<dbReference type="Pfam" id="PF02653">
    <property type="entry name" value="BPD_transp_2"/>
    <property type="match status" value="1"/>
</dbReference>
<comment type="subcellular location">
    <subcellularLocation>
        <location evidence="1">Cell membrane</location>
        <topology evidence="1">Multi-pass membrane protein</topology>
    </subcellularLocation>
</comment>
<dbReference type="PANTHER" id="PTHR11795">
    <property type="entry name" value="BRANCHED-CHAIN AMINO ACID TRANSPORT SYSTEM PERMEASE PROTEIN LIVH"/>
    <property type="match status" value="1"/>
</dbReference>
<feature type="transmembrane region" description="Helical" evidence="10">
    <location>
        <begin position="65"/>
        <end position="84"/>
    </location>
</feature>
<dbReference type="CDD" id="cd06582">
    <property type="entry name" value="TM_PBP1_LivH_like"/>
    <property type="match status" value="1"/>
</dbReference>
<feature type="transmembrane region" description="Helical" evidence="10">
    <location>
        <begin position="135"/>
        <end position="159"/>
    </location>
</feature>
<evidence type="ECO:0000256" key="4">
    <source>
        <dbReference type="ARBA" id="ARBA00022519"/>
    </source>
</evidence>
<gene>
    <name evidence="11" type="ORF">H9808_09265</name>
</gene>
<feature type="transmembrane region" description="Helical" evidence="10">
    <location>
        <begin position="226"/>
        <end position="255"/>
    </location>
</feature>
<dbReference type="GO" id="GO:0005886">
    <property type="term" value="C:plasma membrane"/>
    <property type="evidence" value="ECO:0007669"/>
    <property type="project" value="UniProtKB-SubCell"/>
</dbReference>
<evidence type="ECO:0000256" key="6">
    <source>
        <dbReference type="ARBA" id="ARBA00022970"/>
    </source>
</evidence>
<protein>
    <submittedName>
        <fullName evidence="11">Branched-chain amino acid ABC transporter permease</fullName>
    </submittedName>
</protein>
<name>A0A9D2JZS9_9LACT</name>
<sequence>MDTFIQQLINGLSLGSVYALVALGYTMVYGIINLLNFAHGDVYMVGAFVGYYIILNFNLSFLPALILTMLITGILGLVIYQVAYRPLRNSTRIASLITAIGMSYLLQNGMIYIAGPQTRSFPQVINNQLYKFGSIQISTMQLLMLVTTVLLMVSLQLIVQKTKFGKAMRAVSNDPEAAQLMGIHSNQVISFTFFLGSMLAGAGGMLVGMYYNTITPTMGVGPGLKAFIAAVVGGIGSVPGAMLGGYLIGIIEVMISAFGNSMIRDAVVYFILIVILLVRPSGILGKYEPEKV</sequence>
<keyword evidence="5 10" id="KW-0812">Transmembrane</keyword>
<accession>A0A9D2JZS9</accession>
<evidence type="ECO:0000256" key="2">
    <source>
        <dbReference type="ARBA" id="ARBA00022448"/>
    </source>
</evidence>
<dbReference type="GO" id="GO:0015188">
    <property type="term" value="F:L-isoleucine transmembrane transporter activity"/>
    <property type="evidence" value="ECO:0007669"/>
    <property type="project" value="TreeGrafter"/>
</dbReference>
<evidence type="ECO:0000313" key="11">
    <source>
        <dbReference type="EMBL" id="HIZ71934.1"/>
    </source>
</evidence>
<dbReference type="GO" id="GO:0005304">
    <property type="term" value="F:L-valine transmembrane transporter activity"/>
    <property type="evidence" value="ECO:0007669"/>
    <property type="project" value="TreeGrafter"/>
</dbReference>
<evidence type="ECO:0000313" key="12">
    <source>
        <dbReference type="Proteomes" id="UP000824106"/>
    </source>
</evidence>
<evidence type="ECO:0000256" key="8">
    <source>
        <dbReference type="ARBA" id="ARBA00023136"/>
    </source>
</evidence>
<feature type="transmembrane region" description="Helical" evidence="10">
    <location>
        <begin position="188"/>
        <end position="211"/>
    </location>
</feature>
<evidence type="ECO:0000256" key="5">
    <source>
        <dbReference type="ARBA" id="ARBA00022692"/>
    </source>
</evidence>
<dbReference type="GO" id="GO:1903806">
    <property type="term" value="P:L-isoleucine import across plasma membrane"/>
    <property type="evidence" value="ECO:0007669"/>
    <property type="project" value="TreeGrafter"/>
</dbReference>
<reference evidence="11" key="2">
    <citation type="submission" date="2021-04" db="EMBL/GenBank/DDBJ databases">
        <authorList>
            <person name="Gilroy R."/>
        </authorList>
    </citation>
    <scope>NUCLEOTIDE SEQUENCE</scope>
    <source>
        <strain evidence="11">CHK169-4300</strain>
    </source>
</reference>
<dbReference type="InterPro" id="IPR052157">
    <property type="entry name" value="BCAA_transport_permease"/>
</dbReference>